<reference evidence="1 2" key="1">
    <citation type="submission" date="2017-09" db="EMBL/GenBank/DDBJ databases">
        <title>Depth-based differentiation of microbial function through sediment-hosted aquifers and enrichment of novel symbionts in the deep terrestrial subsurface.</title>
        <authorList>
            <person name="Probst A.J."/>
            <person name="Ladd B."/>
            <person name="Jarett J.K."/>
            <person name="Geller-Mcgrath D.E."/>
            <person name="Sieber C.M."/>
            <person name="Emerson J.B."/>
            <person name="Anantharaman K."/>
            <person name="Thomas B.C."/>
            <person name="Malmstrom R."/>
            <person name="Stieglmeier M."/>
            <person name="Klingl A."/>
            <person name="Woyke T."/>
            <person name="Ryan C.M."/>
            <person name="Banfield J.F."/>
        </authorList>
    </citation>
    <scope>NUCLEOTIDE SEQUENCE [LARGE SCALE GENOMIC DNA]</scope>
    <source>
        <strain evidence="1">CG11_big_fil_rev_8_21_14_0_20_35_14</strain>
    </source>
</reference>
<dbReference type="Proteomes" id="UP000229893">
    <property type="component" value="Unassembled WGS sequence"/>
</dbReference>
<name>A0A2H0NA11_9BACT</name>
<dbReference type="AlphaFoldDB" id="A0A2H0NA11"/>
<protein>
    <submittedName>
        <fullName evidence="1">Uncharacterized protein</fullName>
    </submittedName>
</protein>
<dbReference type="EMBL" id="PCWO01000027">
    <property type="protein sequence ID" value="PIR04936.1"/>
    <property type="molecule type" value="Genomic_DNA"/>
</dbReference>
<evidence type="ECO:0000313" key="1">
    <source>
        <dbReference type="EMBL" id="PIR04936.1"/>
    </source>
</evidence>
<evidence type="ECO:0000313" key="2">
    <source>
        <dbReference type="Proteomes" id="UP000229893"/>
    </source>
</evidence>
<accession>A0A2H0NA11</accession>
<gene>
    <name evidence="1" type="ORF">COV57_01720</name>
</gene>
<sequence length="202" mass="22829">MMKGGEIKMTATKAVKRNYYSVEFLFPDEIVNQEILSDLIIPAVQGEFYSYSSKFTDERPLYAFMKCKANKNRPIDTIKDLGHEANLLFLFNKLEQIKVCPVKTAHTSGLLGNSVNSELLSNTFIAPAKITAEHFYNLYFKKDASKLMKISQESCLECKTSIIPLELEMIIAMMTDCGKYGLFLVKDLTSTSIQIDACHILL</sequence>
<organism evidence="1 2">
    <name type="scientific">Candidatus Liptonbacteria bacterium CG11_big_fil_rev_8_21_14_0_20_35_14</name>
    <dbReference type="NCBI Taxonomy" id="1974634"/>
    <lineage>
        <taxon>Bacteria</taxon>
        <taxon>Candidatus Liptoniibacteriota</taxon>
    </lineage>
</organism>
<comment type="caution">
    <text evidence="1">The sequence shown here is derived from an EMBL/GenBank/DDBJ whole genome shotgun (WGS) entry which is preliminary data.</text>
</comment>
<proteinExistence type="predicted"/>